<dbReference type="InterPro" id="IPR036922">
    <property type="entry name" value="Rieske_2Fe-2S_sf"/>
</dbReference>
<evidence type="ECO:0000313" key="7">
    <source>
        <dbReference type="Proteomes" id="UP001469553"/>
    </source>
</evidence>
<keyword evidence="2" id="KW-0479">Metal-binding</keyword>
<dbReference type="SUPFAM" id="SSF50022">
    <property type="entry name" value="ISP domain"/>
    <property type="match status" value="1"/>
</dbReference>
<dbReference type="InterPro" id="IPR017941">
    <property type="entry name" value="Rieske_2Fe-2S"/>
</dbReference>
<gene>
    <name evidence="6" type="ORF">AMECASPLE_030610</name>
</gene>
<keyword evidence="1" id="KW-0001">2Fe-2S</keyword>
<evidence type="ECO:0000259" key="5">
    <source>
        <dbReference type="PROSITE" id="PS51296"/>
    </source>
</evidence>
<proteinExistence type="predicted"/>
<evidence type="ECO:0000313" key="6">
    <source>
        <dbReference type="EMBL" id="MEQ2300906.1"/>
    </source>
</evidence>
<keyword evidence="7" id="KW-1185">Reference proteome</keyword>
<sequence>MTAQTSKVVLSLDAKEVDLLKDGVNFKKNPSDGKCYIIYKSVGGFKACKNQCKHQGGVFIKDIEDLDGRTVKCTKHNWKLNVSSMKYVNPPDSFQQDELGEMRQWHIFFVEGNWPWKKNVVCLEGIIWVECANSNCLKQQRFKNMFVKVLFLSLLTCDGLTTEFSSIQFIYIAPIHNTCCLKALHKSQVHTFQLILTIEQCNQIQLFIQIG</sequence>
<dbReference type="Proteomes" id="UP001469553">
    <property type="component" value="Unassembled WGS sequence"/>
</dbReference>
<protein>
    <recommendedName>
        <fullName evidence="5">Rieske domain-containing protein</fullName>
    </recommendedName>
</protein>
<dbReference type="PANTHER" id="PTHR46522">
    <property type="entry name" value="CYTIDINE MONOPHOSPHATE-N-ACETYLNEURAMINIC ACID HYDROXYLASE"/>
    <property type="match status" value="1"/>
</dbReference>
<name>A0ABV0Z4K8_9TELE</name>
<comment type="caution">
    <text evidence="6">The sequence shown here is derived from an EMBL/GenBank/DDBJ whole genome shotgun (WGS) entry which is preliminary data.</text>
</comment>
<reference evidence="6 7" key="1">
    <citation type="submission" date="2021-06" db="EMBL/GenBank/DDBJ databases">
        <authorList>
            <person name="Palmer J.M."/>
        </authorList>
    </citation>
    <scope>NUCLEOTIDE SEQUENCE [LARGE SCALE GENOMIC DNA]</scope>
    <source>
        <strain evidence="6 7">AS_MEX2019</strain>
        <tissue evidence="6">Muscle</tissue>
    </source>
</reference>
<dbReference type="Pfam" id="PF00355">
    <property type="entry name" value="Rieske"/>
    <property type="match status" value="1"/>
</dbReference>
<dbReference type="PROSITE" id="PS51296">
    <property type="entry name" value="RIESKE"/>
    <property type="match status" value="1"/>
</dbReference>
<dbReference type="InterPro" id="IPR027033">
    <property type="entry name" value="Cnh"/>
</dbReference>
<feature type="domain" description="Rieske" evidence="5">
    <location>
        <begin position="12"/>
        <end position="110"/>
    </location>
</feature>
<evidence type="ECO:0000256" key="3">
    <source>
        <dbReference type="ARBA" id="ARBA00023004"/>
    </source>
</evidence>
<keyword evidence="3" id="KW-0408">Iron</keyword>
<organism evidence="6 7">
    <name type="scientific">Ameca splendens</name>
    <dbReference type="NCBI Taxonomy" id="208324"/>
    <lineage>
        <taxon>Eukaryota</taxon>
        <taxon>Metazoa</taxon>
        <taxon>Chordata</taxon>
        <taxon>Craniata</taxon>
        <taxon>Vertebrata</taxon>
        <taxon>Euteleostomi</taxon>
        <taxon>Actinopterygii</taxon>
        <taxon>Neopterygii</taxon>
        <taxon>Teleostei</taxon>
        <taxon>Neoteleostei</taxon>
        <taxon>Acanthomorphata</taxon>
        <taxon>Ovalentaria</taxon>
        <taxon>Atherinomorphae</taxon>
        <taxon>Cyprinodontiformes</taxon>
        <taxon>Goodeidae</taxon>
        <taxon>Ameca</taxon>
    </lineage>
</organism>
<keyword evidence="4" id="KW-0411">Iron-sulfur</keyword>
<dbReference type="EMBL" id="JAHRIP010050701">
    <property type="protein sequence ID" value="MEQ2300906.1"/>
    <property type="molecule type" value="Genomic_DNA"/>
</dbReference>
<evidence type="ECO:0000256" key="2">
    <source>
        <dbReference type="ARBA" id="ARBA00022723"/>
    </source>
</evidence>
<accession>A0ABV0Z4K8</accession>
<dbReference type="PANTHER" id="PTHR46522:SF1">
    <property type="entry name" value="INACTIVE CYTIDINE MONOPHOSPHATE-N-ACETYLNEURAMINIC ACID HYDROXYLASE"/>
    <property type="match status" value="1"/>
</dbReference>
<dbReference type="Gene3D" id="2.102.10.10">
    <property type="entry name" value="Rieske [2Fe-2S] iron-sulphur domain"/>
    <property type="match status" value="1"/>
</dbReference>
<evidence type="ECO:0000256" key="1">
    <source>
        <dbReference type="ARBA" id="ARBA00022714"/>
    </source>
</evidence>
<evidence type="ECO:0000256" key="4">
    <source>
        <dbReference type="ARBA" id="ARBA00023014"/>
    </source>
</evidence>